<feature type="transmembrane region" description="Helical" evidence="10">
    <location>
        <begin position="216"/>
        <end position="238"/>
    </location>
</feature>
<dbReference type="EMBL" id="AAGW02043702">
    <property type="status" value="NOT_ANNOTATED_CDS"/>
    <property type="molecule type" value="Genomic_DNA"/>
</dbReference>
<dbReference type="EMBL" id="AAGW02043705">
    <property type="status" value="NOT_ANNOTATED_CDS"/>
    <property type="molecule type" value="Genomic_DNA"/>
</dbReference>
<dbReference type="Proteomes" id="UP000001811">
    <property type="component" value="Chromosome 11"/>
</dbReference>
<proteinExistence type="inferred from homology"/>
<comment type="subcellular location">
    <subcellularLocation>
        <location evidence="1 10">Cell membrane</location>
        <topology evidence="1 10">Multi-pass membrane protein</topology>
    </subcellularLocation>
</comment>
<dbReference type="InterPro" id="IPR004156">
    <property type="entry name" value="OATP"/>
</dbReference>
<keyword evidence="8" id="KW-1015">Disulfide bond</keyword>
<dbReference type="KEGG" id="ocu:100357744"/>
<evidence type="ECO:0000313" key="14">
    <source>
        <dbReference type="Proteomes" id="UP000001811"/>
    </source>
</evidence>
<feature type="transmembrane region" description="Helical" evidence="10">
    <location>
        <begin position="182"/>
        <end position="204"/>
    </location>
</feature>
<dbReference type="GO" id="GO:0015347">
    <property type="term" value="F:sodium-independent organic anion transmembrane transporter activity"/>
    <property type="evidence" value="ECO:0007669"/>
    <property type="project" value="TreeGrafter"/>
</dbReference>
<dbReference type="InParanoid" id="G1SJM2"/>
<gene>
    <name evidence="13" type="primary">SLCO6A1</name>
</gene>
<dbReference type="GeneTree" id="ENSGT01150000286985"/>
<dbReference type="GeneID" id="100357744"/>
<evidence type="ECO:0000256" key="6">
    <source>
        <dbReference type="ARBA" id="ARBA00022989"/>
    </source>
</evidence>
<evidence type="ECO:0000256" key="7">
    <source>
        <dbReference type="ARBA" id="ARBA00023136"/>
    </source>
</evidence>
<feature type="transmembrane region" description="Helical" evidence="10">
    <location>
        <begin position="655"/>
        <end position="679"/>
    </location>
</feature>
<feature type="transmembrane region" description="Helical" evidence="10">
    <location>
        <begin position="250"/>
        <end position="268"/>
    </location>
</feature>
<reference evidence="13 14" key="1">
    <citation type="journal article" date="2011" name="Nature">
        <title>A high-resolution map of human evolutionary constraint using 29 mammals.</title>
        <authorList>
            <person name="Lindblad-Toh K."/>
            <person name="Garber M."/>
            <person name="Zuk O."/>
            <person name="Lin M.F."/>
            <person name="Parker B.J."/>
            <person name="Washietl S."/>
            <person name="Kheradpour P."/>
            <person name="Ernst J."/>
            <person name="Jordan G."/>
            <person name="Mauceli E."/>
            <person name="Ward L.D."/>
            <person name="Lowe C.B."/>
            <person name="Holloway A.K."/>
            <person name="Clamp M."/>
            <person name="Gnerre S."/>
            <person name="Alfoldi J."/>
            <person name="Beal K."/>
            <person name="Chang J."/>
            <person name="Clawson H."/>
            <person name="Cuff J."/>
            <person name="Di Palma F."/>
            <person name="Fitzgerald S."/>
            <person name="Flicek P."/>
            <person name="Guttman M."/>
            <person name="Hubisz M.J."/>
            <person name="Jaffe D.B."/>
            <person name="Jungreis I."/>
            <person name="Kent W.J."/>
            <person name="Kostka D."/>
            <person name="Lara M."/>
            <person name="Martins A.L."/>
            <person name="Massingham T."/>
            <person name="Moltke I."/>
            <person name="Raney B.J."/>
            <person name="Rasmussen M.D."/>
            <person name="Robinson J."/>
            <person name="Stark A."/>
            <person name="Vilella A.J."/>
            <person name="Wen J."/>
            <person name="Xie X."/>
            <person name="Zody M.C."/>
            <person name="Baldwin J."/>
            <person name="Bloom T."/>
            <person name="Chin C.W."/>
            <person name="Heiman D."/>
            <person name="Nicol R."/>
            <person name="Nusbaum C."/>
            <person name="Young S."/>
            <person name="Wilkinson J."/>
            <person name="Worley K.C."/>
            <person name="Kovar C.L."/>
            <person name="Muzny D.M."/>
            <person name="Gibbs R.A."/>
            <person name="Cree A."/>
            <person name="Dihn H.H."/>
            <person name="Fowler G."/>
            <person name="Jhangiani S."/>
            <person name="Joshi V."/>
            <person name="Lee S."/>
            <person name="Lewis L.R."/>
            <person name="Nazareth L.V."/>
            <person name="Okwuonu G."/>
            <person name="Santibanez J."/>
            <person name="Warren W.C."/>
            <person name="Mardis E.R."/>
            <person name="Weinstock G.M."/>
            <person name="Wilson R.K."/>
            <person name="Delehaunty K."/>
            <person name="Dooling D."/>
            <person name="Fronik C."/>
            <person name="Fulton L."/>
            <person name="Fulton B."/>
            <person name="Graves T."/>
            <person name="Minx P."/>
            <person name="Sodergren E."/>
            <person name="Birney E."/>
            <person name="Margulies E.H."/>
            <person name="Herrero J."/>
            <person name="Green E.D."/>
            <person name="Haussler D."/>
            <person name="Siepel A."/>
            <person name="Goldman N."/>
            <person name="Pollard K.S."/>
            <person name="Pedersen J.S."/>
            <person name="Lander E.S."/>
            <person name="Kellis M."/>
        </authorList>
    </citation>
    <scope>NUCLEOTIDE SEQUENCE [LARGE SCALE GENOMIC DNA]</scope>
    <source>
        <strain evidence="13 14">Thorbecke inbred</strain>
    </source>
</reference>
<feature type="region of interest" description="Disordered" evidence="11">
    <location>
        <begin position="15"/>
        <end position="59"/>
    </location>
</feature>
<dbReference type="InterPro" id="IPR036058">
    <property type="entry name" value="Kazal_dom_sf"/>
</dbReference>
<comment type="similarity">
    <text evidence="2 10">Belongs to the organo anion transporter (TC 2.A.60) family.</text>
</comment>
<dbReference type="GO" id="GO:0043252">
    <property type="term" value="P:sodium-independent organic anion transport"/>
    <property type="evidence" value="ECO:0007669"/>
    <property type="project" value="TreeGrafter"/>
</dbReference>
<dbReference type="STRING" id="9986.ENSOCUP00000002945"/>
<dbReference type="InterPro" id="IPR036259">
    <property type="entry name" value="MFS_trans_sf"/>
</dbReference>
<dbReference type="Gene3D" id="1.20.1250.20">
    <property type="entry name" value="MFS general substrate transporter like domains"/>
    <property type="match status" value="2"/>
</dbReference>
<keyword evidence="7 10" id="KW-0472">Membrane</keyword>
<dbReference type="InterPro" id="IPR002350">
    <property type="entry name" value="Kazal_dom"/>
</dbReference>
<evidence type="ECO:0000256" key="1">
    <source>
        <dbReference type="ARBA" id="ARBA00004651"/>
    </source>
</evidence>
<evidence type="ECO:0000256" key="4">
    <source>
        <dbReference type="ARBA" id="ARBA00022475"/>
    </source>
</evidence>
<dbReference type="EMBL" id="AAGW02043706">
    <property type="status" value="NOT_ANNOTATED_CDS"/>
    <property type="molecule type" value="Genomic_DNA"/>
</dbReference>
<feature type="transmembrane region" description="Helical" evidence="10">
    <location>
        <begin position="303"/>
        <end position="330"/>
    </location>
</feature>
<keyword evidence="9" id="KW-0325">Glycoprotein</keyword>
<evidence type="ECO:0000313" key="13">
    <source>
        <dbReference type="Ensembl" id="ENSOCUP00000002945.4"/>
    </source>
</evidence>
<reference evidence="13" key="3">
    <citation type="submission" date="2025-09" db="UniProtKB">
        <authorList>
            <consortium name="Ensembl"/>
        </authorList>
    </citation>
    <scope>IDENTIFICATION</scope>
    <source>
        <strain evidence="13">Thorbecke</strain>
    </source>
</reference>
<dbReference type="FunFam" id="1.20.1250.20:FF:000363">
    <property type="entry name" value="Solute carrier organic anion transporter family member"/>
    <property type="match status" value="1"/>
</dbReference>
<keyword evidence="14" id="KW-1185">Reference proteome</keyword>
<comment type="caution">
    <text evidence="10">Lacks conserved residue(s) required for the propagation of feature annotation.</text>
</comment>
<dbReference type="OrthoDB" id="5062115at2759"/>
<dbReference type="EMBL" id="AAGW02043704">
    <property type="status" value="NOT_ANNOTATED_CDS"/>
    <property type="molecule type" value="Genomic_DNA"/>
</dbReference>
<evidence type="ECO:0000256" key="2">
    <source>
        <dbReference type="ARBA" id="ARBA00009657"/>
    </source>
</evidence>
<feature type="transmembrane region" description="Helical" evidence="10">
    <location>
        <begin position="389"/>
        <end position="410"/>
    </location>
</feature>
<evidence type="ECO:0000256" key="9">
    <source>
        <dbReference type="ARBA" id="ARBA00023180"/>
    </source>
</evidence>
<keyword evidence="3 10" id="KW-0813">Transport</keyword>
<evidence type="ECO:0000256" key="10">
    <source>
        <dbReference type="RuleBase" id="RU362056"/>
    </source>
</evidence>
<evidence type="ECO:0000256" key="8">
    <source>
        <dbReference type="ARBA" id="ARBA00023157"/>
    </source>
</evidence>
<dbReference type="NCBIfam" id="TIGR00805">
    <property type="entry name" value="oat"/>
    <property type="match status" value="1"/>
</dbReference>
<sequence>MALPFALVWHSLGSQPSERTSCIPLPRPAPEGGDSSGRSPRATEQRPGAGSGCRYPLWPNPAKPTSRGLGVAAGGGRPGALIPLVGAMPGARKGSVTHVEPKALAGRAKAEGARETPKPRKKPPYLFPLSVMRLGNIEIRERERPPAPETLSEPEQSQEEGSCGLGCVSFPCCQRLNDIRCFMVIYFILASSQGIVFGLVDLSISNFQKNYHLKTFESIVLTSSYDISSCLVAILIAYYGGRGNRTKWTAYSSFFIGLGSILLGLPHLRGENNQSKLNIEDICDETKVLDICPKSTSLFQSKYVFLFILGQTVQGIAGMPLYILAVTFLYDSVDTHSSGIYLGFAEAAIIFGYACGHAMGAPLVKVAENSTSSRNNMGRGGNLKLWWNWWNSFLLASLIAWSTLIPLLCFPRNIAGTAKITAGKCKKTYSSDNLKDKEFGTSIKDLFAALWILMKNPVFILLCLSKASESLVLIGASEFLPRYLENQFILTPTVATIISGLILLPGGALGQLLGGVIVSKLEMSCKALMRFVMVTSAVSVVTLVVLIFIHCDSVKFAGINEDYDGTGQMVNLTAPCNKHCRCSTALYSSVCGRDNVEYFSPCFAGCRFSKYSQEKKQTYYNCSCIHKGLTGPDQDGDIVDARLGKCDANCHKLPLFIALLLSSIIFSGFSGIPGTLCIFRVVPDKLCSLALGMSYTVLRIFGSIPGPLIFKMTVETSCTFRDSEQCTRIGRCWMYDKTKMAYQFIGICVFCKLCTIFFTAVAFYVYKGIRKESTESLPMPMRILRVKGGERTDL</sequence>
<keyword evidence="5 10" id="KW-0812">Transmembrane</keyword>
<dbReference type="AlphaFoldDB" id="G1SJM2"/>
<feature type="transmembrane region" description="Helical" evidence="10">
    <location>
        <begin position="741"/>
        <end position="766"/>
    </location>
</feature>
<keyword evidence="4" id="KW-1003">Cell membrane</keyword>
<evidence type="ECO:0000256" key="3">
    <source>
        <dbReference type="ARBA" id="ARBA00022448"/>
    </source>
</evidence>
<dbReference type="eggNOG" id="KOG3626">
    <property type="taxonomic scope" value="Eukaryota"/>
</dbReference>
<name>G1SJM2_RABIT</name>
<dbReference type="SUPFAM" id="SSF103473">
    <property type="entry name" value="MFS general substrate transporter"/>
    <property type="match status" value="1"/>
</dbReference>
<dbReference type="Pfam" id="PF07648">
    <property type="entry name" value="Kazal_2"/>
    <property type="match status" value="1"/>
</dbReference>
<dbReference type="PROSITE" id="PS51465">
    <property type="entry name" value="KAZAL_2"/>
    <property type="match status" value="1"/>
</dbReference>
<feature type="region of interest" description="Disordered" evidence="11">
    <location>
        <begin position="138"/>
        <end position="158"/>
    </location>
</feature>
<dbReference type="PANTHER" id="PTHR11388:SF95">
    <property type="entry name" value="SOLUTE CARRIER ORGANIC ANION TRANSPORTER FAMILY MEMBER 6A1"/>
    <property type="match status" value="1"/>
</dbReference>
<dbReference type="SUPFAM" id="SSF100895">
    <property type="entry name" value="Kazal-type serine protease inhibitors"/>
    <property type="match status" value="1"/>
</dbReference>
<feature type="transmembrane region" description="Helical" evidence="10">
    <location>
        <begin position="488"/>
        <end position="516"/>
    </location>
</feature>
<organism evidence="13 14">
    <name type="scientific">Oryctolagus cuniculus</name>
    <name type="common">Rabbit</name>
    <dbReference type="NCBI Taxonomy" id="9986"/>
    <lineage>
        <taxon>Eukaryota</taxon>
        <taxon>Metazoa</taxon>
        <taxon>Chordata</taxon>
        <taxon>Craniata</taxon>
        <taxon>Vertebrata</taxon>
        <taxon>Euteleostomi</taxon>
        <taxon>Mammalia</taxon>
        <taxon>Eutheria</taxon>
        <taxon>Euarchontoglires</taxon>
        <taxon>Glires</taxon>
        <taxon>Lagomorpha</taxon>
        <taxon>Leporidae</taxon>
        <taxon>Oryctolagus</taxon>
    </lineage>
</organism>
<accession>G1SJM2</accession>
<keyword evidence="6 10" id="KW-1133">Transmembrane helix</keyword>
<dbReference type="HOGENOM" id="CLU_008954_2_1_1"/>
<evidence type="ECO:0000256" key="11">
    <source>
        <dbReference type="SAM" id="MobiDB-lite"/>
    </source>
</evidence>
<dbReference type="FunFam" id="1.20.1250.20:FF:000384">
    <property type="entry name" value="Solute carrier organic anion transporter family member"/>
    <property type="match status" value="1"/>
</dbReference>
<feature type="transmembrane region" description="Helical" evidence="10">
    <location>
        <begin position="686"/>
        <end position="704"/>
    </location>
</feature>
<dbReference type="PANTHER" id="PTHR11388">
    <property type="entry name" value="ORGANIC ANION TRANSPORTER"/>
    <property type="match status" value="1"/>
</dbReference>
<dbReference type="PaxDb" id="9986-ENSOCUP00000002945"/>
<feature type="domain" description="Kazal-like" evidence="12">
    <location>
        <begin position="570"/>
        <end position="626"/>
    </location>
</feature>
<dbReference type="Pfam" id="PF03137">
    <property type="entry name" value="OATP"/>
    <property type="match status" value="1"/>
</dbReference>
<dbReference type="Ensembl" id="ENSOCUT00000003395.4">
    <property type="protein sequence ID" value="ENSOCUP00000002945.4"/>
    <property type="gene ID" value="ENSOCUG00000003393.4"/>
</dbReference>
<dbReference type="CTD" id="133482"/>
<dbReference type="GO" id="GO:0006811">
    <property type="term" value="P:monoatomic ion transport"/>
    <property type="evidence" value="ECO:0007669"/>
    <property type="project" value="UniProtKB-KW"/>
</dbReference>
<dbReference type="GO" id="GO:0016323">
    <property type="term" value="C:basolateral plasma membrane"/>
    <property type="evidence" value="ECO:0007669"/>
    <property type="project" value="TreeGrafter"/>
</dbReference>
<protein>
    <recommendedName>
        <fullName evidence="10">Solute carrier organic anion transporter family member</fullName>
    </recommendedName>
</protein>
<keyword evidence="10" id="KW-0406">Ion transport</keyword>
<evidence type="ECO:0000256" key="5">
    <source>
        <dbReference type="ARBA" id="ARBA00022692"/>
    </source>
</evidence>
<evidence type="ECO:0000259" key="12">
    <source>
        <dbReference type="PROSITE" id="PS51465"/>
    </source>
</evidence>
<dbReference type="EMBL" id="AAGW02043703">
    <property type="status" value="NOT_ANNOTATED_CDS"/>
    <property type="molecule type" value="Genomic_DNA"/>
</dbReference>
<feature type="transmembrane region" description="Helical" evidence="10">
    <location>
        <begin position="528"/>
        <end position="549"/>
    </location>
</feature>
<dbReference type="Bgee" id="ENSOCUG00000003393">
    <property type="expression patterns" value="Expressed in testis"/>
</dbReference>
<reference evidence="13" key="2">
    <citation type="submission" date="2025-08" db="UniProtKB">
        <authorList>
            <consortium name="Ensembl"/>
        </authorList>
    </citation>
    <scope>IDENTIFICATION</scope>
    <source>
        <strain evidence="13">Thorbecke</strain>
    </source>
</reference>